<dbReference type="EMBL" id="JACOPL010000004">
    <property type="protein sequence ID" value="MBC5724990.1"/>
    <property type="molecule type" value="Genomic_DNA"/>
</dbReference>
<dbReference type="GO" id="GO:0005886">
    <property type="term" value="C:plasma membrane"/>
    <property type="evidence" value="ECO:0007669"/>
    <property type="project" value="UniProtKB-SubCell"/>
</dbReference>
<dbReference type="PANTHER" id="PTHR32322">
    <property type="entry name" value="INNER MEMBRANE TRANSPORTER"/>
    <property type="match status" value="1"/>
</dbReference>
<feature type="transmembrane region" description="Helical" evidence="7">
    <location>
        <begin position="140"/>
        <end position="160"/>
    </location>
</feature>
<reference evidence="9" key="1">
    <citation type="submission" date="2020-08" db="EMBL/GenBank/DDBJ databases">
        <title>Genome public.</title>
        <authorList>
            <person name="Liu C."/>
            <person name="Sun Q."/>
        </authorList>
    </citation>
    <scope>NUCLEOTIDE SEQUENCE</scope>
    <source>
        <strain evidence="9">NSJ-28</strain>
    </source>
</reference>
<keyword evidence="3" id="KW-1003">Cell membrane</keyword>
<evidence type="ECO:0000256" key="1">
    <source>
        <dbReference type="ARBA" id="ARBA00004651"/>
    </source>
</evidence>
<gene>
    <name evidence="9" type="ORF">H8S45_05905</name>
</gene>
<feature type="transmembrane region" description="Helical" evidence="7">
    <location>
        <begin position="254"/>
        <end position="274"/>
    </location>
</feature>
<dbReference type="PANTHER" id="PTHR32322:SF18">
    <property type="entry name" value="S-ADENOSYLMETHIONINE_S-ADENOSYLHOMOCYSTEINE TRANSPORTER"/>
    <property type="match status" value="1"/>
</dbReference>
<dbReference type="AlphaFoldDB" id="A0A923LVP2"/>
<name>A0A923LVP2_9FIRM</name>
<evidence type="ECO:0000256" key="7">
    <source>
        <dbReference type="SAM" id="Phobius"/>
    </source>
</evidence>
<feature type="transmembrane region" description="Helical" evidence="7">
    <location>
        <begin position="225"/>
        <end position="247"/>
    </location>
</feature>
<dbReference type="InterPro" id="IPR050638">
    <property type="entry name" value="AA-Vitamin_Transporters"/>
</dbReference>
<dbReference type="RefSeq" id="WP_107630705.1">
    <property type="nucleotide sequence ID" value="NZ_JACOPL010000004.1"/>
</dbReference>
<comment type="similarity">
    <text evidence="2">Belongs to the EamA transporter family.</text>
</comment>
<feature type="transmembrane region" description="Helical" evidence="7">
    <location>
        <begin position="166"/>
        <end position="185"/>
    </location>
</feature>
<keyword evidence="5 7" id="KW-1133">Transmembrane helix</keyword>
<keyword evidence="6 7" id="KW-0472">Membrane</keyword>
<keyword evidence="4 7" id="KW-0812">Transmembrane</keyword>
<evidence type="ECO:0000313" key="10">
    <source>
        <dbReference type="Proteomes" id="UP000606499"/>
    </source>
</evidence>
<feature type="transmembrane region" description="Helical" evidence="7">
    <location>
        <begin position="192"/>
        <end position="213"/>
    </location>
</feature>
<dbReference type="InterPro" id="IPR037185">
    <property type="entry name" value="EmrE-like"/>
</dbReference>
<evidence type="ECO:0000313" key="9">
    <source>
        <dbReference type="EMBL" id="MBC5724990.1"/>
    </source>
</evidence>
<feature type="domain" description="EamA" evidence="8">
    <location>
        <begin position="163"/>
        <end position="297"/>
    </location>
</feature>
<evidence type="ECO:0000256" key="5">
    <source>
        <dbReference type="ARBA" id="ARBA00022989"/>
    </source>
</evidence>
<protein>
    <submittedName>
        <fullName evidence="9">DMT family transporter</fullName>
    </submittedName>
</protein>
<organism evidence="9 10">
    <name type="scientific">Agathobaculum faecis</name>
    <dbReference type="NCBI Taxonomy" id="2763013"/>
    <lineage>
        <taxon>Bacteria</taxon>
        <taxon>Bacillati</taxon>
        <taxon>Bacillota</taxon>
        <taxon>Clostridia</taxon>
        <taxon>Eubacteriales</taxon>
        <taxon>Butyricicoccaceae</taxon>
        <taxon>Agathobaculum</taxon>
    </lineage>
</organism>
<dbReference type="Pfam" id="PF00892">
    <property type="entry name" value="EamA"/>
    <property type="match status" value="2"/>
</dbReference>
<feature type="transmembrane region" description="Helical" evidence="7">
    <location>
        <begin position="80"/>
        <end position="101"/>
    </location>
</feature>
<sequence length="310" mass="32794">MTEQKGSLVRQLYMPAVLCTALWGSAAPCIKAGYGLFGIQAGQSFSQLVFAGWRFALAGLLVLLVAKCKKHRIIPRREEWRPILWISLFQSMIQYICYYIGLSMTTGLKGSVLSGTQTFFALIFAHLFLRNDKLNRQKSIGCLCGLAGVLVLGMGGLNGFNLSGDGLVLLSAVSSGAGALVSRIFTPGRDPMLLTGWQLFLGGLVLYGIGAAGGGRLGTVSLPGVLLLGYMVVLSAAAFTIWTALLGKFPIGKVSLFGFLIPVFGALFSAVVLAEDVFTLRNLTALALVSGGIAIANYVRTDKTGAGQAE</sequence>
<dbReference type="SUPFAM" id="SSF103481">
    <property type="entry name" value="Multidrug resistance efflux transporter EmrE"/>
    <property type="match status" value="2"/>
</dbReference>
<proteinExistence type="inferred from homology"/>
<comment type="subcellular location">
    <subcellularLocation>
        <location evidence="1">Cell membrane</location>
        <topology evidence="1">Multi-pass membrane protein</topology>
    </subcellularLocation>
</comment>
<feature type="domain" description="EamA" evidence="8">
    <location>
        <begin position="21"/>
        <end position="152"/>
    </location>
</feature>
<keyword evidence="10" id="KW-1185">Reference proteome</keyword>
<evidence type="ECO:0000256" key="6">
    <source>
        <dbReference type="ARBA" id="ARBA00023136"/>
    </source>
</evidence>
<evidence type="ECO:0000259" key="8">
    <source>
        <dbReference type="Pfam" id="PF00892"/>
    </source>
</evidence>
<comment type="caution">
    <text evidence="9">The sequence shown here is derived from an EMBL/GenBank/DDBJ whole genome shotgun (WGS) entry which is preliminary data.</text>
</comment>
<evidence type="ECO:0000256" key="3">
    <source>
        <dbReference type="ARBA" id="ARBA00022475"/>
    </source>
</evidence>
<evidence type="ECO:0000256" key="2">
    <source>
        <dbReference type="ARBA" id="ARBA00007362"/>
    </source>
</evidence>
<feature type="transmembrane region" description="Helical" evidence="7">
    <location>
        <begin position="48"/>
        <end position="68"/>
    </location>
</feature>
<dbReference type="Proteomes" id="UP000606499">
    <property type="component" value="Unassembled WGS sequence"/>
</dbReference>
<accession>A0A923LVP2</accession>
<feature type="transmembrane region" description="Helical" evidence="7">
    <location>
        <begin position="12"/>
        <end position="36"/>
    </location>
</feature>
<evidence type="ECO:0000256" key="4">
    <source>
        <dbReference type="ARBA" id="ARBA00022692"/>
    </source>
</evidence>
<feature type="transmembrane region" description="Helical" evidence="7">
    <location>
        <begin position="280"/>
        <end position="299"/>
    </location>
</feature>
<dbReference type="InterPro" id="IPR000620">
    <property type="entry name" value="EamA_dom"/>
</dbReference>
<feature type="transmembrane region" description="Helical" evidence="7">
    <location>
        <begin position="107"/>
        <end position="128"/>
    </location>
</feature>